<reference evidence="2" key="1">
    <citation type="journal article" date="2020" name="Stud. Mycol.">
        <title>101 Dothideomycetes genomes: a test case for predicting lifestyles and emergence of pathogens.</title>
        <authorList>
            <person name="Haridas S."/>
            <person name="Albert R."/>
            <person name="Binder M."/>
            <person name="Bloem J."/>
            <person name="Labutti K."/>
            <person name="Salamov A."/>
            <person name="Andreopoulos B."/>
            <person name="Baker S."/>
            <person name="Barry K."/>
            <person name="Bills G."/>
            <person name="Bluhm B."/>
            <person name="Cannon C."/>
            <person name="Castanera R."/>
            <person name="Culley D."/>
            <person name="Daum C."/>
            <person name="Ezra D."/>
            <person name="Gonzalez J."/>
            <person name="Henrissat B."/>
            <person name="Kuo A."/>
            <person name="Liang C."/>
            <person name="Lipzen A."/>
            <person name="Lutzoni F."/>
            <person name="Magnuson J."/>
            <person name="Mondo S."/>
            <person name="Nolan M."/>
            <person name="Ohm R."/>
            <person name="Pangilinan J."/>
            <person name="Park H.-J."/>
            <person name="Ramirez L."/>
            <person name="Alfaro M."/>
            <person name="Sun H."/>
            <person name="Tritt A."/>
            <person name="Yoshinaga Y."/>
            <person name="Zwiers L.-H."/>
            <person name="Turgeon B."/>
            <person name="Goodwin S."/>
            <person name="Spatafora J."/>
            <person name="Crous P."/>
            <person name="Grigoriev I."/>
        </authorList>
    </citation>
    <scope>NUCLEOTIDE SEQUENCE</scope>
    <source>
        <strain evidence="2">CBS 161.51</strain>
    </source>
</reference>
<dbReference type="AlphaFoldDB" id="A0A6A5SD63"/>
<sequence>MSGISRKDRKYSLTATRRDTRWGFLLFVFVQCRFFFLGRMRYLFVELVGMPRPHDLTRCTFMIAPAWTGIECQLDRPRGGDKSYTCICDAAGIARLCCERGTGWTGGKQLRGVETRARPWRLWLSGSGPLLAEQTLAKAPVSICGPLSTRKAGCTETVGSSPTLQASLERSTPRLIRAR</sequence>
<name>A0A6A5SD63_9PLEO</name>
<keyword evidence="1" id="KW-0472">Membrane</keyword>
<dbReference type="OrthoDB" id="10547082at2759"/>
<feature type="transmembrane region" description="Helical" evidence="1">
    <location>
        <begin position="21"/>
        <end position="44"/>
    </location>
</feature>
<evidence type="ECO:0000313" key="2">
    <source>
        <dbReference type="EMBL" id="KAF1938565.1"/>
    </source>
</evidence>
<protein>
    <submittedName>
        <fullName evidence="2">Uncharacterized protein</fullName>
    </submittedName>
</protein>
<organism evidence="2 3">
    <name type="scientific">Clathrospora elynae</name>
    <dbReference type="NCBI Taxonomy" id="706981"/>
    <lineage>
        <taxon>Eukaryota</taxon>
        <taxon>Fungi</taxon>
        <taxon>Dikarya</taxon>
        <taxon>Ascomycota</taxon>
        <taxon>Pezizomycotina</taxon>
        <taxon>Dothideomycetes</taxon>
        <taxon>Pleosporomycetidae</taxon>
        <taxon>Pleosporales</taxon>
        <taxon>Diademaceae</taxon>
        <taxon>Clathrospora</taxon>
    </lineage>
</organism>
<evidence type="ECO:0000313" key="3">
    <source>
        <dbReference type="Proteomes" id="UP000800038"/>
    </source>
</evidence>
<evidence type="ECO:0000256" key="1">
    <source>
        <dbReference type="SAM" id="Phobius"/>
    </source>
</evidence>
<keyword evidence="1" id="KW-1133">Transmembrane helix</keyword>
<proteinExistence type="predicted"/>
<keyword evidence="3" id="KW-1185">Reference proteome</keyword>
<dbReference type="EMBL" id="ML976101">
    <property type="protein sequence ID" value="KAF1938565.1"/>
    <property type="molecule type" value="Genomic_DNA"/>
</dbReference>
<dbReference type="Proteomes" id="UP000800038">
    <property type="component" value="Unassembled WGS sequence"/>
</dbReference>
<keyword evidence="1" id="KW-0812">Transmembrane</keyword>
<accession>A0A6A5SD63</accession>
<gene>
    <name evidence="2" type="ORF">EJ02DRAFT_19661</name>
</gene>